<comment type="caution">
    <text evidence="1">The sequence shown here is derived from an EMBL/GenBank/DDBJ whole genome shotgun (WGS) entry which is preliminary data.</text>
</comment>
<evidence type="ECO:0000313" key="1">
    <source>
        <dbReference type="EMBL" id="MBD8500343.1"/>
    </source>
</evidence>
<dbReference type="GO" id="GO:0032259">
    <property type="term" value="P:methylation"/>
    <property type="evidence" value="ECO:0007669"/>
    <property type="project" value="UniProtKB-KW"/>
</dbReference>
<protein>
    <submittedName>
        <fullName evidence="1">Class I SAM-dependent methyltransferase</fullName>
    </submittedName>
</protein>
<name>A0ABR9B1Y7_9BACL</name>
<proteinExistence type="predicted"/>
<gene>
    <name evidence="1" type="ORF">IFO66_18785</name>
</gene>
<sequence length="231" mass="27197">MKYFWEGYIHPILRLLRPRHIVEIGSAQGWNTHNLLRYMSFSRRRLTIIDPSPMFDVQAVQEQYGERFQPMLDISLHALPKIEHCDVVLIDGDHNWYTVYNELQLLTKIDPFPVVLFHDVEWPYARRDMYYFPETIPEPFRHKYAHLGVRREQSQLTHDGMNASFCNAISEGGPRNGVLTAVEDFLHQTELPLSYYHVAKQYGLGILVAGATNRQRRLIEYLNRQPSIETR</sequence>
<keyword evidence="1" id="KW-0808">Transferase</keyword>
<dbReference type="Proteomes" id="UP000634529">
    <property type="component" value="Unassembled WGS sequence"/>
</dbReference>
<dbReference type="RefSeq" id="WP_192026643.1">
    <property type="nucleotide sequence ID" value="NZ_JACYTN010000021.1"/>
</dbReference>
<accession>A0ABR9B1Y7</accession>
<dbReference type="SUPFAM" id="SSF53335">
    <property type="entry name" value="S-adenosyl-L-methionine-dependent methyltransferases"/>
    <property type="match status" value="1"/>
</dbReference>
<dbReference type="GO" id="GO:0008168">
    <property type="term" value="F:methyltransferase activity"/>
    <property type="evidence" value="ECO:0007669"/>
    <property type="project" value="UniProtKB-KW"/>
</dbReference>
<dbReference type="Gene3D" id="3.40.50.150">
    <property type="entry name" value="Vaccinia Virus protein VP39"/>
    <property type="match status" value="1"/>
</dbReference>
<dbReference type="EMBL" id="JACYTN010000021">
    <property type="protein sequence ID" value="MBD8500343.1"/>
    <property type="molecule type" value="Genomic_DNA"/>
</dbReference>
<reference evidence="1 2" key="1">
    <citation type="submission" date="2020-09" db="EMBL/GenBank/DDBJ databases">
        <title>Paenibacillus sp. CAU 1523 isolated from sand of Haeundae Beach.</title>
        <authorList>
            <person name="Kim W."/>
        </authorList>
    </citation>
    <scope>NUCLEOTIDE SEQUENCE [LARGE SCALE GENOMIC DNA]</scope>
    <source>
        <strain evidence="1 2">CAU 1523</strain>
    </source>
</reference>
<evidence type="ECO:0000313" key="2">
    <source>
        <dbReference type="Proteomes" id="UP000634529"/>
    </source>
</evidence>
<dbReference type="InterPro" id="IPR029063">
    <property type="entry name" value="SAM-dependent_MTases_sf"/>
</dbReference>
<organism evidence="1 2">
    <name type="scientific">Paenibacillus arenosi</name>
    <dbReference type="NCBI Taxonomy" id="2774142"/>
    <lineage>
        <taxon>Bacteria</taxon>
        <taxon>Bacillati</taxon>
        <taxon>Bacillota</taxon>
        <taxon>Bacilli</taxon>
        <taxon>Bacillales</taxon>
        <taxon>Paenibacillaceae</taxon>
        <taxon>Paenibacillus</taxon>
    </lineage>
</organism>
<keyword evidence="1" id="KW-0489">Methyltransferase</keyword>
<dbReference type="Pfam" id="PF13578">
    <property type="entry name" value="Methyltransf_24"/>
    <property type="match status" value="1"/>
</dbReference>
<keyword evidence="2" id="KW-1185">Reference proteome</keyword>